<gene>
    <name evidence="2 3" type="primary">LOC107829990</name>
</gene>
<dbReference type="SUPFAM" id="SSF54403">
    <property type="entry name" value="Cystatin/monellin"/>
    <property type="match status" value="1"/>
</dbReference>
<dbReference type="Gene3D" id="3.10.450.10">
    <property type="match status" value="1"/>
</dbReference>
<dbReference type="AlphaFoldDB" id="A0A1S4DHU4"/>
<dbReference type="PANTHER" id="PTHR31260:SF79">
    <property type="entry name" value="CYSTATIN DOMAIN-CONTAINING PROTEIN"/>
    <property type="match status" value="1"/>
</dbReference>
<feature type="compositionally biased region" description="Basic and acidic residues" evidence="1">
    <location>
        <begin position="48"/>
        <end position="68"/>
    </location>
</feature>
<feature type="compositionally biased region" description="Low complexity" evidence="1">
    <location>
        <begin position="12"/>
        <end position="22"/>
    </location>
</feature>
<reference evidence="2 3" key="1">
    <citation type="submission" date="2025-04" db="UniProtKB">
        <authorList>
            <consortium name="RefSeq"/>
        </authorList>
    </citation>
    <scope>IDENTIFICATION</scope>
</reference>
<sequence>MQSQPPPPSPPESSLSIASDSPPENKQKLNEGDGDGDKGSLSIASDLPLEKKQKLSEGDGDGDGDKGQSGDLSAESDSDCEIQEDTIATPVMKYYLEGICPCCNQNVDKALWQRYRQQIKESQGFDIKDEDCPSGCSMVTIWPMTGYLKNPENVKELKDYAQKALDTYNAREGTKYVVGKILKVNGSGCRDFHFYITLTVKTSDGEKLYFQAKVVRSLEGSLDFPVVRPRVMRTAIHSLILFIFWHAEISSFSLQVS</sequence>
<feature type="region of interest" description="Disordered" evidence="1">
    <location>
        <begin position="1"/>
        <end position="81"/>
    </location>
</feature>
<name>A0A1S4DHU4_TOBAC</name>
<dbReference type="RefSeq" id="XP_016512949.1">
    <property type="nucleotide sequence ID" value="XM_016657463.1"/>
</dbReference>
<protein>
    <recommendedName>
        <fullName evidence="4">Cystatin domain-containing protein</fullName>
    </recommendedName>
</protein>
<organism evidence="2">
    <name type="scientific">Nicotiana tabacum</name>
    <name type="common">Common tobacco</name>
    <dbReference type="NCBI Taxonomy" id="4097"/>
    <lineage>
        <taxon>Eukaryota</taxon>
        <taxon>Viridiplantae</taxon>
        <taxon>Streptophyta</taxon>
        <taxon>Embryophyta</taxon>
        <taxon>Tracheophyta</taxon>
        <taxon>Spermatophyta</taxon>
        <taxon>Magnoliopsida</taxon>
        <taxon>eudicotyledons</taxon>
        <taxon>Gunneridae</taxon>
        <taxon>Pentapetalae</taxon>
        <taxon>asterids</taxon>
        <taxon>lamiids</taxon>
        <taxon>Solanales</taxon>
        <taxon>Solanaceae</taxon>
        <taxon>Nicotianoideae</taxon>
        <taxon>Nicotianeae</taxon>
        <taxon>Nicotiana</taxon>
    </lineage>
</organism>
<dbReference type="OrthoDB" id="1295336at2759"/>
<dbReference type="KEGG" id="nta:107829990"/>
<feature type="compositionally biased region" description="Basic and acidic residues" evidence="1">
    <location>
        <begin position="23"/>
        <end position="38"/>
    </location>
</feature>
<proteinExistence type="predicted"/>
<dbReference type="InterPro" id="IPR046350">
    <property type="entry name" value="Cystatin_sf"/>
</dbReference>
<feature type="compositionally biased region" description="Pro residues" evidence="1">
    <location>
        <begin position="1"/>
        <end position="11"/>
    </location>
</feature>
<dbReference type="InterPro" id="IPR006462">
    <property type="entry name" value="MS5"/>
</dbReference>
<dbReference type="OMA" id="CSMVTIW"/>
<evidence type="ECO:0000256" key="1">
    <source>
        <dbReference type="SAM" id="MobiDB-lite"/>
    </source>
</evidence>
<dbReference type="RefSeq" id="XP_016512948.1">
    <property type="nucleotide sequence ID" value="XM_016657462.1"/>
</dbReference>
<evidence type="ECO:0008006" key="4">
    <source>
        <dbReference type="Google" id="ProtNLM"/>
    </source>
</evidence>
<dbReference type="PANTHER" id="PTHR31260">
    <property type="entry name" value="CYSTATIN/MONELLIN SUPERFAMILY PROTEIN"/>
    <property type="match status" value="1"/>
</dbReference>
<evidence type="ECO:0000313" key="2">
    <source>
        <dbReference type="RefSeq" id="XP_016512948.1"/>
    </source>
</evidence>
<dbReference type="PaxDb" id="4097-A0A1S4DHU4"/>
<evidence type="ECO:0000313" key="3">
    <source>
        <dbReference type="RefSeq" id="XP_016512949.1"/>
    </source>
</evidence>
<accession>A0A1S4DHU4</accession>